<dbReference type="PANTHER" id="PTHR42879:SF2">
    <property type="entry name" value="3-OXOACYL-[ACYL-CARRIER-PROTEIN] REDUCTASE FABG"/>
    <property type="match status" value="1"/>
</dbReference>
<dbReference type="InterPro" id="IPR050259">
    <property type="entry name" value="SDR"/>
</dbReference>
<dbReference type="FunFam" id="3.40.50.720:FF:000084">
    <property type="entry name" value="Short-chain dehydrogenase reductase"/>
    <property type="match status" value="1"/>
</dbReference>
<dbReference type="CDD" id="cd05233">
    <property type="entry name" value="SDR_c"/>
    <property type="match status" value="1"/>
</dbReference>
<accession>A0A381VH43</accession>
<dbReference type="Gene3D" id="3.40.50.720">
    <property type="entry name" value="NAD(P)-binding Rossmann-like Domain"/>
    <property type="match status" value="1"/>
</dbReference>
<sequence>MHKNKKLALVTGGSRGIGKAIALEFAENGIDVVVTGRNKSRLIETSRELRDYAVNGYHVSADIGSPEGAEIIYGFLAHNELTVNILINNAAIIHPRIPLVDFDIKDWEEVINVNLVGAVRITKMLLPGMIAQGYGKIINISSIGGRKGAYGRSAYRATKAGLISFTESLAAEVKPSGIDVNCICPGGVVTEGYIEAFGEESVRDGNMMDPVEIATLCSFLISSKSSAVTGAIIDAYGSTNPLFNT</sequence>
<dbReference type="SUPFAM" id="SSF51735">
    <property type="entry name" value="NAD(P)-binding Rossmann-fold domains"/>
    <property type="match status" value="1"/>
</dbReference>
<gene>
    <name evidence="2" type="ORF">METZ01_LOCUS92165</name>
</gene>
<dbReference type="PANTHER" id="PTHR42879">
    <property type="entry name" value="3-OXOACYL-(ACYL-CARRIER-PROTEIN) REDUCTASE"/>
    <property type="match status" value="1"/>
</dbReference>
<protein>
    <recommendedName>
        <fullName evidence="3">3-oxoacyl-ACP reductase</fullName>
    </recommendedName>
</protein>
<comment type="similarity">
    <text evidence="1">Belongs to the short-chain dehydrogenases/reductases (SDR) family.</text>
</comment>
<dbReference type="InterPro" id="IPR036291">
    <property type="entry name" value="NAD(P)-bd_dom_sf"/>
</dbReference>
<dbReference type="Pfam" id="PF00106">
    <property type="entry name" value="adh_short"/>
    <property type="match status" value="1"/>
</dbReference>
<evidence type="ECO:0008006" key="3">
    <source>
        <dbReference type="Google" id="ProtNLM"/>
    </source>
</evidence>
<evidence type="ECO:0000313" key="2">
    <source>
        <dbReference type="EMBL" id="SVA39311.1"/>
    </source>
</evidence>
<dbReference type="EMBL" id="UINC01008742">
    <property type="protein sequence ID" value="SVA39311.1"/>
    <property type="molecule type" value="Genomic_DNA"/>
</dbReference>
<dbReference type="PRINTS" id="PR00081">
    <property type="entry name" value="GDHRDH"/>
</dbReference>
<reference evidence="2" key="1">
    <citation type="submission" date="2018-05" db="EMBL/GenBank/DDBJ databases">
        <authorList>
            <person name="Lanie J.A."/>
            <person name="Ng W.-L."/>
            <person name="Kazmierczak K.M."/>
            <person name="Andrzejewski T.M."/>
            <person name="Davidsen T.M."/>
            <person name="Wayne K.J."/>
            <person name="Tettelin H."/>
            <person name="Glass J.I."/>
            <person name="Rusch D."/>
            <person name="Podicherti R."/>
            <person name="Tsui H.-C.T."/>
            <person name="Winkler M.E."/>
        </authorList>
    </citation>
    <scope>NUCLEOTIDE SEQUENCE</scope>
</reference>
<dbReference type="AlphaFoldDB" id="A0A381VH43"/>
<dbReference type="PRINTS" id="PR00080">
    <property type="entry name" value="SDRFAMILY"/>
</dbReference>
<name>A0A381VH43_9ZZZZ</name>
<dbReference type="InterPro" id="IPR002347">
    <property type="entry name" value="SDR_fam"/>
</dbReference>
<proteinExistence type="inferred from homology"/>
<dbReference type="PIRSF" id="PIRSF000126">
    <property type="entry name" value="11-beta-HSD1"/>
    <property type="match status" value="1"/>
</dbReference>
<organism evidence="2">
    <name type="scientific">marine metagenome</name>
    <dbReference type="NCBI Taxonomy" id="408172"/>
    <lineage>
        <taxon>unclassified sequences</taxon>
        <taxon>metagenomes</taxon>
        <taxon>ecological metagenomes</taxon>
    </lineage>
</organism>
<evidence type="ECO:0000256" key="1">
    <source>
        <dbReference type="ARBA" id="ARBA00006484"/>
    </source>
</evidence>